<feature type="transmembrane region" description="Helical" evidence="8">
    <location>
        <begin position="271"/>
        <end position="295"/>
    </location>
</feature>
<dbReference type="GO" id="GO:0008076">
    <property type="term" value="C:voltage-gated potassium channel complex"/>
    <property type="evidence" value="ECO:0007669"/>
    <property type="project" value="InterPro"/>
</dbReference>
<evidence type="ECO:0000256" key="3">
    <source>
        <dbReference type="ARBA" id="ARBA00022692"/>
    </source>
</evidence>
<dbReference type="Proteomes" id="UP000594262">
    <property type="component" value="Unplaced"/>
</dbReference>
<evidence type="ECO:0000256" key="7">
    <source>
        <dbReference type="ARBA" id="ARBA00023303"/>
    </source>
</evidence>
<keyword evidence="2" id="KW-0813">Transport</keyword>
<keyword evidence="9" id="KW-0732">Signal</keyword>
<dbReference type="Pfam" id="PF07885">
    <property type="entry name" value="Ion_trans_2"/>
    <property type="match status" value="1"/>
</dbReference>
<evidence type="ECO:0000256" key="6">
    <source>
        <dbReference type="ARBA" id="ARBA00023136"/>
    </source>
</evidence>
<dbReference type="InterPro" id="IPR028325">
    <property type="entry name" value="VG_K_chnl"/>
</dbReference>
<dbReference type="AlphaFoldDB" id="A0A7M5VBZ2"/>
<sequence>MKYPTILCLLLVLITARLTKAKQPPPNNNTNQTQPTEVPECTAELQIDLNDCPGNTTRKLEKYNALPICHDNTNPICRVKRRFFVTDAKPFSTILVPRFFMGEIFPLCCSCKSKFYNGTGLRSNKETGNVRYYNNNTEMFGDYRNITKDVGIFDIILPIFGSTSATKLYGLPFTPMFEMSEAVFMTNHLTSEERLAKLLLGLYTLVPLLLICLLLSFIAGAVGWLLETRKNTDEFSRVFHEGIFDGFWWSFVSMTTVGYGDKAPKSLSGRIFSVIWILAGITICSMLTASLTSVVTDAADSTPKTLESGDKVGVLNHRMFEVSLAIEKGAIPVKFDSVDDMLKEMKKPTEEIGIAGILVDPYLRSLDPNRWTSFQKSTVVWQSSSVSYGALFSSDADQNFFGEAIKDNRLAMKSCLMYSGLMLASDLTSEDSSNGLLSFENELFIPFLAVCLGVVLFVCILGTGHECMNKLKKKMKIDSEVDLRKQDGDTNQMKVDVPNSTRKDKDEIKANVTPFF</sequence>
<comment type="subcellular location">
    <subcellularLocation>
        <location evidence="1">Membrane</location>
        <topology evidence="1">Multi-pass membrane protein</topology>
    </subcellularLocation>
</comment>
<dbReference type="SUPFAM" id="SSF81324">
    <property type="entry name" value="Voltage-gated potassium channels"/>
    <property type="match status" value="1"/>
</dbReference>
<dbReference type="GO" id="GO:0005251">
    <property type="term" value="F:delayed rectifier potassium channel activity"/>
    <property type="evidence" value="ECO:0007669"/>
    <property type="project" value="TreeGrafter"/>
</dbReference>
<dbReference type="GO" id="GO:0001508">
    <property type="term" value="P:action potential"/>
    <property type="evidence" value="ECO:0007669"/>
    <property type="project" value="TreeGrafter"/>
</dbReference>
<dbReference type="EnsemblMetazoa" id="CLYHEMT006692.1">
    <property type="protein sequence ID" value="CLYHEMP006692.1"/>
    <property type="gene ID" value="CLYHEMG006692"/>
</dbReference>
<feature type="transmembrane region" description="Helical" evidence="8">
    <location>
        <begin position="443"/>
        <end position="464"/>
    </location>
</feature>
<evidence type="ECO:0000256" key="5">
    <source>
        <dbReference type="ARBA" id="ARBA00023065"/>
    </source>
</evidence>
<evidence type="ECO:0000256" key="9">
    <source>
        <dbReference type="SAM" id="SignalP"/>
    </source>
</evidence>
<dbReference type="InterPro" id="IPR013099">
    <property type="entry name" value="K_chnl_dom"/>
</dbReference>
<evidence type="ECO:0000256" key="4">
    <source>
        <dbReference type="ARBA" id="ARBA00022989"/>
    </source>
</evidence>
<keyword evidence="7" id="KW-0407">Ion channel</keyword>
<keyword evidence="4 8" id="KW-1133">Transmembrane helix</keyword>
<keyword evidence="3 8" id="KW-0812">Transmembrane</keyword>
<feature type="domain" description="Potassium channel" evidence="10">
    <location>
        <begin position="212"/>
        <end position="296"/>
    </location>
</feature>
<dbReference type="OrthoDB" id="5975586at2759"/>
<evidence type="ECO:0000256" key="2">
    <source>
        <dbReference type="ARBA" id="ARBA00022448"/>
    </source>
</evidence>
<name>A0A7M5VBZ2_9CNID</name>
<feature type="signal peptide" evidence="9">
    <location>
        <begin position="1"/>
        <end position="21"/>
    </location>
</feature>
<organism evidence="11 12">
    <name type="scientific">Clytia hemisphaerica</name>
    <dbReference type="NCBI Taxonomy" id="252671"/>
    <lineage>
        <taxon>Eukaryota</taxon>
        <taxon>Metazoa</taxon>
        <taxon>Cnidaria</taxon>
        <taxon>Hydrozoa</taxon>
        <taxon>Hydroidolina</taxon>
        <taxon>Leptothecata</taxon>
        <taxon>Obeliida</taxon>
        <taxon>Clytiidae</taxon>
        <taxon>Clytia</taxon>
    </lineage>
</organism>
<accession>A0A7M5VBZ2</accession>
<dbReference type="PANTHER" id="PTHR11537:SF252">
    <property type="entry name" value="POTASSIUM VOLTAGE-GATED CHANNEL PROTEIN SHAW"/>
    <property type="match status" value="1"/>
</dbReference>
<dbReference type="PRINTS" id="PR00169">
    <property type="entry name" value="KCHANNEL"/>
</dbReference>
<dbReference type="GO" id="GO:0015276">
    <property type="term" value="F:ligand-gated monoatomic ion channel activity"/>
    <property type="evidence" value="ECO:0007669"/>
    <property type="project" value="InterPro"/>
</dbReference>
<dbReference type="PANTHER" id="PTHR11537">
    <property type="entry name" value="VOLTAGE-GATED POTASSIUM CHANNEL"/>
    <property type="match status" value="1"/>
</dbReference>
<dbReference type="RefSeq" id="XP_066913633.1">
    <property type="nucleotide sequence ID" value="XM_067057532.1"/>
</dbReference>
<protein>
    <recommendedName>
        <fullName evidence="10">Potassium channel domain-containing protein</fullName>
    </recommendedName>
</protein>
<reference evidence="11" key="1">
    <citation type="submission" date="2021-01" db="UniProtKB">
        <authorList>
            <consortium name="EnsemblMetazoa"/>
        </authorList>
    </citation>
    <scope>IDENTIFICATION</scope>
</reference>
<keyword evidence="12" id="KW-1185">Reference proteome</keyword>
<evidence type="ECO:0000256" key="1">
    <source>
        <dbReference type="ARBA" id="ARBA00004141"/>
    </source>
</evidence>
<evidence type="ECO:0000313" key="12">
    <source>
        <dbReference type="Proteomes" id="UP000594262"/>
    </source>
</evidence>
<dbReference type="Gene3D" id="1.10.287.70">
    <property type="match status" value="1"/>
</dbReference>
<feature type="transmembrane region" description="Helical" evidence="8">
    <location>
        <begin position="200"/>
        <end position="226"/>
    </location>
</feature>
<evidence type="ECO:0000259" key="10">
    <source>
        <dbReference type="Pfam" id="PF07885"/>
    </source>
</evidence>
<feature type="chain" id="PRO_5029602518" description="Potassium channel domain-containing protein" evidence="9">
    <location>
        <begin position="22"/>
        <end position="516"/>
    </location>
</feature>
<keyword evidence="5" id="KW-0406">Ion transport</keyword>
<dbReference type="GeneID" id="136800920"/>
<proteinExistence type="predicted"/>
<keyword evidence="6 8" id="KW-0472">Membrane</keyword>
<evidence type="ECO:0000256" key="8">
    <source>
        <dbReference type="SAM" id="Phobius"/>
    </source>
</evidence>
<evidence type="ECO:0000313" key="11">
    <source>
        <dbReference type="EnsemblMetazoa" id="CLYHEMP006692.1"/>
    </source>
</evidence>